<dbReference type="GO" id="GO:0008061">
    <property type="term" value="F:chitin binding"/>
    <property type="evidence" value="ECO:0007669"/>
    <property type="project" value="InterPro"/>
</dbReference>
<evidence type="ECO:0000313" key="3">
    <source>
        <dbReference type="EMBL" id="NYI07068.1"/>
    </source>
</evidence>
<sequence length="96" mass="10341">MNRTRRTAAALLLALAGLACSPTTQAAAAPPACTEEGFFPDSEDQSKFYRCVDMNGDGKELTRFDFQCGPGTLFHPELVACVHPWQMPSTGTSENS</sequence>
<organism evidence="3 4">
    <name type="scientific">Allostreptomyces psammosilenae</name>
    <dbReference type="NCBI Taxonomy" id="1892865"/>
    <lineage>
        <taxon>Bacteria</taxon>
        <taxon>Bacillati</taxon>
        <taxon>Actinomycetota</taxon>
        <taxon>Actinomycetes</taxon>
        <taxon>Kitasatosporales</taxon>
        <taxon>Streptomycetaceae</taxon>
        <taxon>Allostreptomyces</taxon>
    </lineage>
</organism>
<proteinExistence type="predicted"/>
<evidence type="ECO:0000259" key="2">
    <source>
        <dbReference type="SMART" id="SM00494"/>
    </source>
</evidence>
<feature type="domain" description="Chitin-binding type-2" evidence="2">
    <location>
        <begin position="31"/>
        <end position="88"/>
    </location>
</feature>
<dbReference type="Proteomes" id="UP000567795">
    <property type="component" value="Unassembled WGS sequence"/>
</dbReference>
<dbReference type="RefSeq" id="WP_179815548.1">
    <property type="nucleotide sequence ID" value="NZ_JACBZD010000001.1"/>
</dbReference>
<dbReference type="Pfam" id="PF01607">
    <property type="entry name" value="CBM_14"/>
    <property type="match status" value="1"/>
</dbReference>
<dbReference type="Gene3D" id="2.170.140.10">
    <property type="entry name" value="Chitin binding domain"/>
    <property type="match status" value="1"/>
</dbReference>
<keyword evidence="4" id="KW-1185">Reference proteome</keyword>
<dbReference type="InterPro" id="IPR002557">
    <property type="entry name" value="Chitin-bd_dom"/>
</dbReference>
<feature type="signal peptide" evidence="1">
    <location>
        <begin position="1"/>
        <end position="26"/>
    </location>
</feature>
<evidence type="ECO:0000313" key="4">
    <source>
        <dbReference type="Proteomes" id="UP000567795"/>
    </source>
</evidence>
<dbReference type="AlphaFoldDB" id="A0A853A971"/>
<accession>A0A853A971</accession>
<dbReference type="GO" id="GO:0005576">
    <property type="term" value="C:extracellular region"/>
    <property type="evidence" value="ECO:0007669"/>
    <property type="project" value="InterPro"/>
</dbReference>
<protein>
    <recommendedName>
        <fullName evidence="2">Chitin-binding type-2 domain-containing protein</fullName>
    </recommendedName>
</protein>
<dbReference type="SUPFAM" id="SSF57625">
    <property type="entry name" value="Invertebrate chitin-binding proteins"/>
    <property type="match status" value="1"/>
</dbReference>
<name>A0A853A971_9ACTN</name>
<evidence type="ECO:0000256" key="1">
    <source>
        <dbReference type="SAM" id="SignalP"/>
    </source>
</evidence>
<keyword evidence="1" id="KW-0732">Signal</keyword>
<dbReference type="PROSITE" id="PS51257">
    <property type="entry name" value="PROKAR_LIPOPROTEIN"/>
    <property type="match status" value="1"/>
</dbReference>
<dbReference type="InterPro" id="IPR036508">
    <property type="entry name" value="Chitin-bd_dom_sf"/>
</dbReference>
<dbReference type="SMART" id="SM00494">
    <property type="entry name" value="ChtBD2"/>
    <property type="match status" value="1"/>
</dbReference>
<dbReference type="EMBL" id="JACBZD010000001">
    <property type="protein sequence ID" value="NYI07068.1"/>
    <property type="molecule type" value="Genomic_DNA"/>
</dbReference>
<comment type="caution">
    <text evidence="3">The sequence shown here is derived from an EMBL/GenBank/DDBJ whole genome shotgun (WGS) entry which is preliminary data.</text>
</comment>
<feature type="chain" id="PRO_5039063550" description="Chitin-binding type-2 domain-containing protein" evidence="1">
    <location>
        <begin position="27"/>
        <end position="96"/>
    </location>
</feature>
<reference evidence="3 4" key="1">
    <citation type="submission" date="2020-07" db="EMBL/GenBank/DDBJ databases">
        <title>Sequencing the genomes of 1000 actinobacteria strains.</title>
        <authorList>
            <person name="Klenk H.-P."/>
        </authorList>
    </citation>
    <scope>NUCLEOTIDE SEQUENCE [LARGE SCALE GENOMIC DNA]</scope>
    <source>
        <strain evidence="3 4">DSM 42178</strain>
    </source>
</reference>
<gene>
    <name evidence="3" type="ORF">FHU37_004011</name>
</gene>